<dbReference type="AlphaFoldDB" id="A0A2W5UX91"/>
<dbReference type="Proteomes" id="UP000249393">
    <property type="component" value="Unassembled WGS sequence"/>
</dbReference>
<dbReference type="EMBL" id="QFQZ01000064">
    <property type="protein sequence ID" value="PZR32290.1"/>
    <property type="molecule type" value="Genomic_DNA"/>
</dbReference>
<comment type="caution">
    <text evidence="1">The sequence shown here is derived from an EMBL/GenBank/DDBJ whole genome shotgun (WGS) entry which is preliminary data.</text>
</comment>
<dbReference type="InterPro" id="IPR006522">
    <property type="entry name" value="Phage_virion_morphogenesis"/>
</dbReference>
<reference evidence="1 2" key="1">
    <citation type="submission" date="2017-08" db="EMBL/GenBank/DDBJ databases">
        <title>Infants hospitalized years apart are colonized by the same room-sourced microbial strains.</title>
        <authorList>
            <person name="Brooks B."/>
            <person name="Olm M.R."/>
            <person name="Firek B.A."/>
            <person name="Baker R."/>
            <person name="Thomas B.C."/>
            <person name="Morowitz M.J."/>
            <person name="Banfield J.F."/>
        </authorList>
    </citation>
    <scope>NUCLEOTIDE SEQUENCE [LARGE SCALE GENOMIC DNA]</scope>
    <source>
        <strain evidence="1">S2_003_000_R2_4</strain>
    </source>
</reference>
<gene>
    <name evidence="1" type="ORF">DI526_17095</name>
</gene>
<evidence type="ECO:0000313" key="2">
    <source>
        <dbReference type="Proteomes" id="UP000249393"/>
    </source>
</evidence>
<proteinExistence type="predicted"/>
<dbReference type="RefSeq" id="WP_304280632.1">
    <property type="nucleotide sequence ID" value="NZ_QFQZ01000064.1"/>
</dbReference>
<dbReference type="Pfam" id="PF05069">
    <property type="entry name" value="Phage_tail_S"/>
    <property type="match status" value="1"/>
</dbReference>
<accession>A0A2W5UX91</accession>
<dbReference type="NCBIfam" id="TIGR01635">
    <property type="entry name" value="tail_comp_S"/>
    <property type="match status" value="1"/>
</dbReference>
<sequence>MTVALTLTVDLARTLGGLRRMRAVGEDLRPVLGDIGAELEGSTVKRFTSNVAPDGTPWKQSLRAEKTKKPTLVLRTNLRDSIHFVVEPNAVSIGSNLIYARIHQTGGVIKAKGGSLAFHLYGGAFVRVKSVTMPKREYLGMSANDDQAVVDIVGDHWARAARAGGR</sequence>
<evidence type="ECO:0000313" key="1">
    <source>
        <dbReference type="EMBL" id="PZR32290.1"/>
    </source>
</evidence>
<name>A0A2W5UX91_9CAUL</name>
<protein>
    <submittedName>
        <fullName evidence="1">Phage virion morphogenesis protein</fullName>
    </submittedName>
</protein>
<organism evidence="1 2">
    <name type="scientific">Caulobacter segnis</name>
    <dbReference type="NCBI Taxonomy" id="88688"/>
    <lineage>
        <taxon>Bacteria</taxon>
        <taxon>Pseudomonadati</taxon>
        <taxon>Pseudomonadota</taxon>
        <taxon>Alphaproteobacteria</taxon>
        <taxon>Caulobacterales</taxon>
        <taxon>Caulobacteraceae</taxon>
        <taxon>Caulobacter</taxon>
    </lineage>
</organism>